<dbReference type="Proteomes" id="UP000325030">
    <property type="component" value="Chromosome"/>
</dbReference>
<dbReference type="Pfam" id="PF02416">
    <property type="entry name" value="TatA_B_E"/>
    <property type="match status" value="1"/>
</dbReference>
<name>A0A510DVF6_9CREN</name>
<dbReference type="PANTHER" id="PTHR42982:SF1">
    <property type="entry name" value="SEC-INDEPENDENT PROTEIN TRANSLOCASE PROTEIN TATA"/>
    <property type="match status" value="1"/>
</dbReference>
<keyword evidence="3 8" id="KW-0812">Transmembrane</keyword>
<feature type="transmembrane region" description="Helical" evidence="8">
    <location>
        <begin position="6"/>
        <end position="24"/>
    </location>
</feature>
<accession>A0A510E352</accession>
<dbReference type="GeneID" id="41717778"/>
<dbReference type="GO" id="GO:0015031">
    <property type="term" value="P:protein transport"/>
    <property type="evidence" value="ECO:0007669"/>
    <property type="project" value="UniProtKB-KW"/>
</dbReference>
<keyword evidence="4" id="KW-0653">Protein transport</keyword>
<evidence type="ECO:0000256" key="4">
    <source>
        <dbReference type="ARBA" id="ARBA00022927"/>
    </source>
</evidence>
<reference evidence="12" key="1">
    <citation type="submission" date="2018-09" db="EMBL/GenBank/DDBJ databases">
        <title>Complete Genome Sequencing of Sulfolobus sp. JCM 16834.</title>
        <authorList>
            <person name="Kato S."/>
            <person name="Itoh T."/>
            <person name="Ohkuma M."/>
        </authorList>
    </citation>
    <scope>NUCLEOTIDE SEQUENCE [LARGE SCALE GENOMIC DNA]</scope>
    <source>
        <strain evidence="12">IC-007</strain>
    </source>
</reference>
<dbReference type="InterPro" id="IPR003369">
    <property type="entry name" value="TatA/B/E"/>
</dbReference>
<evidence type="ECO:0000313" key="10">
    <source>
        <dbReference type="EMBL" id="BBG26916.1"/>
    </source>
</evidence>
<evidence type="ECO:0000256" key="8">
    <source>
        <dbReference type="SAM" id="Phobius"/>
    </source>
</evidence>
<dbReference type="Proteomes" id="UP000322983">
    <property type="component" value="Chromosome"/>
</dbReference>
<dbReference type="GO" id="GO:0016020">
    <property type="term" value="C:membrane"/>
    <property type="evidence" value="ECO:0007669"/>
    <property type="project" value="UniProtKB-ARBA"/>
</dbReference>
<organism evidence="9 11">
    <name type="scientific">Sulfuracidifex tepidarius</name>
    <dbReference type="NCBI Taxonomy" id="1294262"/>
    <lineage>
        <taxon>Archaea</taxon>
        <taxon>Thermoproteota</taxon>
        <taxon>Thermoprotei</taxon>
        <taxon>Sulfolobales</taxon>
        <taxon>Sulfolobaceae</taxon>
        <taxon>Sulfuracidifex</taxon>
    </lineage>
</organism>
<sequence>MFDAFAPTNLLIIAVVAALVLFGSTKIPEFFRSLGKAAGEFKKGKLESEIEAEEIAKQAKQNGYNVQTDPSKEDLEKQIKQLQDQLDQLKKNQKQ</sequence>
<proteinExistence type="predicted"/>
<keyword evidence="5 8" id="KW-1133">Transmembrane helix</keyword>
<reference evidence="9 11" key="2">
    <citation type="journal article" date="2020" name="Int. J. Syst. Evol. Microbiol.">
        <title>Sulfuracidifex tepidarius gen. nov., sp. nov. and transfer of Sulfolobus metallicus Huber and Stetter 1992 to the genus Sulfuracidifex as Sulfuracidifex metallicus comb. nov.</title>
        <authorList>
            <person name="Itoh T."/>
            <person name="Miura T."/>
            <person name="Sakai H.D."/>
            <person name="Kato S."/>
            <person name="Ohkuma M."/>
            <person name="Takashina T."/>
        </authorList>
    </citation>
    <scope>NUCLEOTIDE SEQUENCE [LARGE SCALE GENOMIC DNA]</scope>
    <source>
        <strain evidence="9 11">IC-006</strain>
        <strain evidence="10">IC-007</strain>
    </source>
</reference>
<dbReference type="Gene3D" id="1.20.5.3310">
    <property type="match status" value="1"/>
</dbReference>
<evidence type="ECO:0000256" key="2">
    <source>
        <dbReference type="ARBA" id="ARBA00022448"/>
    </source>
</evidence>
<dbReference type="RefSeq" id="WP_054845140.1">
    <property type="nucleotide sequence ID" value="NZ_AP018929.1"/>
</dbReference>
<evidence type="ECO:0000256" key="7">
    <source>
        <dbReference type="ARBA" id="ARBA00023136"/>
    </source>
</evidence>
<gene>
    <name evidence="9" type="ORF">IC006_1463</name>
    <name evidence="10" type="ORF">IC007_1440</name>
</gene>
<keyword evidence="6" id="KW-0811">Translocation</keyword>
<keyword evidence="2" id="KW-0813">Transport</keyword>
<evidence type="ECO:0000256" key="1">
    <source>
        <dbReference type="ARBA" id="ARBA00004167"/>
    </source>
</evidence>
<evidence type="ECO:0000313" key="9">
    <source>
        <dbReference type="EMBL" id="BBG24159.1"/>
    </source>
</evidence>
<evidence type="ECO:0000256" key="5">
    <source>
        <dbReference type="ARBA" id="ARBA00022989"/>
    </source>
</evidence>
<dbReference type="AlphaFoldDB" id="A0A510DVF6"/>
<dbReference type="EMBL" id="AP018929">
    <property type="protein sequence ID" value="BBG24159.1"/>
    <property type="molecule type" value="Genomic_DNA"/>
</dbReference>
<comment type="subcellular location">
    <subcellularLocation>
        <location evidence="1">Membrane</location>
        <topology evidence="1">Single-pass membrane protein</topology>
    </subcellularLocation>
</comment>
<dbReference type="KEGG" id="step:IC006_1463"/>
<keyword evidence="7 8" id="KW-0472">Membrane</keyword>
<evidence type="ECO:0000313" key="12">
    <source>
        <dbReference type="Proteomes" id="UP000325030"/>
    </source>
</evidence>
<accession>A0A510DVF6</accession>
<evidence type="ECO:0000313" key="11">
    <source>
        <dbReference type="Proteomes" id="UP000322983"/>
    </source>
</evidence>
<dbReference type="EMBL" id="AP018930">
    <property type="protein sequence ID" value="BBG26916.1"/>
    <property type="molecule type" value="Genomic_DNA"/>
</dbReference>
<dbReference type="STRING" id="1294262.GCA_001316085_00588"/>
<keyword evidence="11" id="KW-1185">Reference proteome</keyword>
<evidence type="ECO:0000256" key="6">
    <source>
        <dbReference type="ARBA" id="ARBA00023010"/>
    </source>
</evidence>
<protein>
    <submittedName>
        <fullName evidence="9">Sec-independent protein translocase protein TatA</fullName>
    </submittedName>
</protein>
<dbReference type="PANTHER" id="PTHR42982">
    <property type="entry name" value="SEC-INDEPENDENT PROTEIN TRANSLOCASE PROTEIN TATA"/>
    <property type="match status" value="1"/>
</dbReference>
<evidence type="ECO:0000256" key="3">
    <source>
        <dbReference type="ARBA" id="ARBA00022692"/>
    </source>
</evidence>